<dbReference type="Proteomes" id="UP000509241">
    <property type="component" value="Chromosome"/>
</dbReference>
<dbReference type="Pfam" id="PF18545">
    <property type="entry name" value="HalOD1"/>
    <property type="match status" value="1"/>
</dbReference>
<accession>A0A7D5KMZ1</accession>
<keyword evidence="4" id="KW-1185">Reference proteome</keyword>
<dbReference type="KEGG" id="haly:HYG82_11575"/>
<evidence type="ECO:0000313" key="3">
    <source>
        <dbReference type="EMBL" id="QLG51198.1"/>
    </source>
</evidence>
<evidence type="ECO:0000256" key="1">
    <source>
        <dbReference type="SAM" id="MobiDB-lite"/>
    </source>
</evidence>
<feature type="region of interest" description="Disordered" evidence="1">
    <location>
        <begin position="1"/>
        <end position="25"/>
    </location>
</feature>
<proteinExistence type="predicted"/>
<dbReference type="OrthoDB" id="271604at2157"/>
<feature type="domain" description="Halobacterial output" evidence="2">
    <location>
        <begin position="28"/>
        <end position="100"/>
    </location>
</feature>
<organism evidence="3 4">
    <name type="scientific">Natrinema halophilum</name>
    <dbReference type="NCBI Taxonomy" id="1699371"/>
    <lineage>
        <taxon>Archaea</taxon>
        <taxon>Methanobacteriati</taxon>
        <taxon>Methanobacteriota</taxon>
        <taxon>Stenosarchaea group</taxon>
        <taxon>Halobacteria</taxon>
        <taxon>Halobacteriales</taxon>
        <taxon>Natrialbaceae</taxon>
        <taxon>Natrinema</taxon>
    </lineage>
</organism>
<sequence>MTGYASPASQSRSPSVYRATHDPTGPATLSTTVIHALADCMGVDVTDSRVSLYDSVDPDALDKLFRPRHDGTPRSGATLSFHVNGYHVRVSGTGEIVIEPPARR</sequence>
<dbReference type="RefSeq" id="WP_179264476.1">
    <property type="nucleotide sequence ID" value="NZ_CP058601.1"/>
</dbReference>
<protein>
    <recommendedName>
        <fullName evidence="2">Halobacterial output domain-containing protein</fullName>
    </recommendedName>
</protein>
<reference evidence="3 4" key="1">
    <citation type="submission" date="2020-07" db="EMBL/GenBank/DDBJ databases">
        <authorList>
            <person name="Cui H."/>
        </authorList>
    </citation>
    <scope>NUCLEOTIDE SEQUENCE [LARGE SCALE GENOMIC DNA]</scope>
    <source>
        <strain evidence="3 4">YPL8</strain>
    </source>
</reference>
<dbReference type="EMBL" id="CP058601">
    <property type="protein sequence ID" value="QLG51198.1"/>
    <property type="molecule type" value="Genomic_DNA"/>
</dbReference>
<evidence type="ECO:0000259" key="2">
    <source>
        <dbReference type="Pfam" id="PF18545"/>
    </source>
</evidence>
<evidence type="ECO:0000313" key="4">
    <source>
        <dbReference type="Proteomes" id="UP000509241"/>
    </source>
</evidence>
<gene>
    <name evidence="3" type="ORF">HYG82_11575</name>
</gene>
<dbReference type="AlphaFoldDB" id="A0A7D5KMZ1"/>
<dbReference type="GeneID" id="56033940"/>
<dbReference type="InterPro" id="IPR040624">
    <property type="entry name" value="HalOD1"/>
</dbReference>
<name>A0A7D5KMZ1_9EURY</name>